<dbReference type="Proteomes" id="UP001162992">
    <property type="component" value="Chromosome 7"/>
</dbReference>
<evidence type="ECO:0000313" key="2">
    <source>
        <dbReference type="Proteomes" id="UP001162992"/>
    </source>
</evidence>
<accession>A0ACC2D6I0</accession>
<dbReference type="EMBL" id="CM055098">
    <property type="protein sequence ID" value="KAJ7549832.1"/>
    <property type="molecule type" value="Genomic_DNA"/>
</dbReference>
<organism evidence="1 2">
    <name type="scientific">Diphasiastrum complanatum</name>
    <name type="common">Issler's clubmoss</name>
    <name type="synonym">Lycopodium complanatum</name>
    <dbReference type="NCBI Taxonomy" id="34168"/>
    <lineage>
        <taxon>Eukaryota</taxon>
        <taxon>Viridiplantae</taxon>
        <taxon>Streptophyta</taxon>
        <taxon>Embryophyta</taxon>
        <taxon>Tracheophyta</taxon>
        <taxon>Lycopodiopsida</taxon>
        <taxon>Lycopodiales</taxon>
        <taxon>Lycopodiaceae</taxon>
        <taxon>Lycopodioideae</taxon>
        <taxon>Diphasiastrum</taxon>
    </lineage>
</organism>
<comment type="caution">
    <text evidence="1">The sequence shown here is derived from an EMBL/GenBank/DDBJ whole genome shotgun (WGS) entry which is preliminary data.</text>
</comment>
<name>A0ACC2D6I0_DIPCM</name>
<gene>
    <name evidence="1" type="ORF">O6H91_07G071300</name>
</gene>
<proteinExistence type="predicted"/>
<keyword evidence="2" id="KW-1185">Reference proteome</keyword>
<protein>
    <submittedName>
        <fullName evidence="1">Uncharacterized protein</fullName>
    </submittedName>
</protein>
<reference evidence="2" key="1">
    <citation type="journal article" date="2024" name="Proc. Natl. Acad. Sci. U.S.A.">
        <title>Extraordinary preservation of gene collinearity over three hundred million years revealed in homosporous lycophytes.</title>
        <authorList>
            <person name="Li C."/>
            <person name="Wickell D."/>
            <person name="Kuo L.Y."/>
            <person name="Chen X."/>
            <person name="Nie B."/>
            <person name="Liao X."/>
            <person name="Peng D."/>
            <person name="Ji J."/>
            <person name="Jenkins J."/>
            <person name="Williams M."/>
            <person name="Shu S."/>
            <person name="Plott C."/>
            <person name="Barry K."/>
            <person name="Rajasekar S."/>
            <person name="Grimwood J."/>
            <person name="Han X."/>
            <person name="Sun S."/>
            <person name="Hou Z."/>
            <person name="He W."/>
            <person name="Dai G."/>
            <person name="Sun C."/>
            <person name="Schmutz J."/>
            <person name="Leebens-Mack J.H."/>
            <person name="Li F.W."/>
            <person name="Wang L."/>
        </authorList>
    </citation>
    <scope>NUCLEOTIDE SEQUENCE [LARGE SCALE GENOMIC DNA]</scope>
    <source>
        <strain evidence="2">cv. PW_Plant_1</strain>
    </source>
</reference>
<sequence>MEDINEDEMLRFLMDEGTPVHYPLRPPLQMSSAPACRLEHVSSPVTPQASEPKIQTKNNIHYRSLSTSLCRKIQSKTACHKNSDDDYRLEVDSGGGTIRKLNLGELMPSVTNNPEEIQDLNSHRSYDDNLFNKSNKVSNDLKIGNAKRPSDYGLIGDFELQKQASSGLLPTESPNRQSQRSFSWSNLSPHLKALGQMSFRKAFMILANFPCGEWKKALQVNDLGILNALKLENLEVELQRRAAEHYKEDIPHRIKTNWEKMDEEHHLAYKATINRKGECIFQGPCVERGRTPLQRAFGNESILQVHFEDVNNDFNAEGFFKKFGREGIVVGLRQYEFFTYKDPKAKKKQGLTKDNPSSSVKCFFVCTKSDAEADNYDPNFREFENIEEARHVLMHISTEAKLPKYIARLQLALSQTIRLDLDFSNVVVDEIKDVVCMDEDGNTVYDENSKPLIHTDGTGFISADLARLCPCNIFKGGKQNQIDEQQEYPLLMQIRLFHKGNVYKGTLLVNNKLKENTILYRPSMRKVEADEKRLSPSFNSLEICNTSRKPVDARLFQHLVLLLHLGGVPESVILQFLEESLQEIMTCFRDRSAAHKVISRSGDFAETCEIALRMVFSVSMKDAYLQKLLWDLSKSRLQELKKARIPVRDTFNLMGCADPTGMLKRNQVAIILGDGPIYASKVLVYKPPGLHPGDIHVFEATWCQELEEIVGSGKYGIFFSVKGSRAVVDEMANSDLDGDLYWVCRNPELIKYYTPAEVWQKPSKPVSHTQKTPTDLKDLQDKHFQSFYKSRFYPSAMMGQAANNWLAHMDRFMSNDIEPVERAYHWETAIKLVDIYYDAVDADKSGERVTLRNDQKTKHWPHYMEKEEGKYFQEYTVYRSSSILGKIYDKVKKILPEDDICLLSPNGTIELDPAFEYPGYKHYLTSWGDHYRQYRVQVQNIMKKFSDEDSRSAAIDKLLQNYRQILYRATSMKDSPRAKDELYQEASAIYTVVYAEAQHKVVTHQDKKKLSHGPRARQGFLNESSSKPGLQFAWKVAGVALCRLYAEREAEEPIVLAKRAWQEINSKRQKLKHENP</sequence>
<evidence type="ECO:0000313" key="1">
    <source>
        <dbReference type="EMBL" id="KAJ7549832.1"/>
    </source>
</evidence>